<dbReference type="InterPro" id="IPR006121">
    <property type="entry name" value="HMA_dom"/>
</dbReference>
<dbReference type="PROSITE" id="PS50846">
    <property type="entry name" value="HMA_2"/>
    <property type="match status" value="1"/>
</dbReference>
<dbReference type="SUPFAM" id="SSF55008">
    <property type="entry name" value="HMA, heavy metal-associated domain"/>
    <property type="match status" value="1"/>
</dbReference>
<dbReference type="Pfam" id="PF00403">
    <property type="entry name" value="HMA"/>
    <property type="match status" value="1"/>
</dbReference>
<accession>A0ABX0X8Q8</accession>
<feature type="signal peptide" evidence="1">
    <location>
        <begin position="1"/>
        <end position="17"/>
    </location>
</feature>
<sequence>MRFLPILVAVFAFLNMAAPPEKVTIQTNAICEMCKVSIEKNLLAIEGVQKAELDLVTKKVKIKFDDALVDVATLRQAIANTGYEADDVPPRPKAQANLANCCKPEELKEKTCSKSCAKTCDDEEGTK</sequence>
<feature type="chain" id="PRO_5046206972" evidence="1">
    <location>
        <begin position="18"/>
        <end position="127"/>
    </location>
</feature>
<keyword evidence="1" id="KW-0732">Signal</keyword>
<feature type="domain" description="HMA" evidence="2">
    <location>
        <begin position="20"/>
        <end position="86"/>
    </location>
</feature>
<evidence type="ECO:0000313" key="4">
    <source>
        <dbReference type="Proteomes" id="UP000770785"/>
    </source>
</evidence>
<organism evidence="3 4">
    <name type="scientific">Neolewinella antarctica</name>
    <dbReference type="NCBI Taxonomy" id="442734"/>
    <lineage>
        <taxon>Bacteria</taxon>
        <taxon>Pseudomonadati</taxon>
        <taxon>Bacteroidota</taxon>
        <taxon>Saprospiria</taxon>
        <taxon>Saprospirales</taxon>
        <taxon>Lewinellaceae</taxon>
        <taxon>Neolewinella</taxon>
    </lineage>
</organism>
<dbReference type="RefSeq" id="WP_168036095.1">
    <property type="nucleotide sequence ID" value="NZ_JAATJH010000001.1"/>
</dbReference>
<dbReference type="InterPro" id="IPR036163">
    <property type="entry name" value="HMA_dom_sf"/>
</dbReference>
<dbReference type="Gene3D" id="3.30.70.100">
    <property type="match status" value="1"/>
</dbReference>
<reference evidence="3 4" key="1">
    <citation type="submission" date="2020-03" db="EMBL/GenBank/DDBJ databases">
        <title>Genomic Encyclopedia of Type Strains, Phase IV (KMG-IV): sequencing the most valuable type-strain genomes for metagenomic binning, comparative biology and taxonomic classification.</title>
        <authorList>
            <person name="Goeker M."/>
        </authorList>
    </citation>
    <scope>NUCLEOTIDE SEQUENCE [LARGE SCALE GENOMIC DNA]</scope>
    <source>
        <strain evidence="3 4">DSM 105096</strain>
    </source>
</reference>
<gene>
    <name evidence="3" type="ORF">GGR27_000820</name>
</gene>
<evidence type="ECO:0000256" key="1">
    <source>
        <dbReference type="SAM" id="SignalP"/>
    </source>
</evidence>
<dbReference type="CDD" id="cd00371">
    <property type="entry name" value="HMA"/>
    <property type="match status" value="1"/>
</dbReference>
<evidence type="ECO:0000259" key="2">
    <source>
        <dbReference type="PROSITE" id="PS50846"/>
    </source>
</evidence>
<protein>
    <submittedName>
        <fullName evidence="3">Copper chaperone CopZ</fullName>
    </submittedName>
</protein>
<dbReference type="EMBL" id="JAATJH010000001">
    <property type="protein sequence ID" value="NJC25339.1"/>
    <property type="molecule type" value="Genomic_DNA"/>
</dbReference>
<name>A0ABX0X8Q8_9BACT</name>
<comment type="caution">
    <text evidence="3">The sequence shown here is derived from an EMBL/GenBank/DDBJ whole genome shotgun (WGS) entry which is preliminary data.</text>
</comment>
<proteinExistence type="predicted"/>
<dbReference type="Proteomes" id="UP000770785">
    <property type="component" value="Unassembled WGS sequence"/>
</dbReference>
<keyword evidence="4" id="KW-1185">Reference proteome</keyword>
<evidence type="ECO:0000313" key="3">
    <source>
        <dbReference type="EMBL" id="NJC25339.1"/>
    </source>
</evidence>